<evidence type="ECO:0000256" key="11">
    <source>
        <dbReference type="ARBA" id="ARBA00048336"/>
    </source>
</evidence>
<dbReference type="PANTHER" id="PTHR47992">
    <property type="entry name" value="PROTEIN PHOSPHATASE"/>
    <property type="match status" value="1"/>
</dbReference>
<dbReference type="SUPFAM" id="SSF81606">
    <property type="entry name" value="PP2C-like"/>
    <property type="match status" value="1"/>
</dbReference>
<keyword evidence="7" id="KW-0460">Magnesium</keyword>
<comment type="cofactor">
    <cofactor evidence="1">
        <name>Mn(2+)</name>
        <dbReference type="ChEBI" id="CHEBI:29035"/>
    </cofactor>
</comment>
<dbReference type="FunFam" id="3.60.40.10:FF:000046">
    <property type="entry name" value="Probable protein phosphatase 2C 9"/>
    <property type="match status" value="1"/>
</dbReference>
<dbReference type="Gene3D" id="3.60.40.10">
    <property type="entry name" value="PPM-type phosphatase domain"/>
    <property type="match status" value="1"/>
</dbReference>
<dbReference type="InterPro" id="IPR036457">
    <property type="entry name" value="PPM-type-like_dom_sf"/>
</dbReference>
<evidence type="ECO:0000259" key="14">
    <source>
        <dbReference type="PROSITE" id="PS51746"/>
    </source>
</evidence>
<evidence type="ECO:0000256" key="10">
    <source>
        <dbReference type="ARBA" id="ARBA00047761"/>
    </source>
</evidence>
<name>A0A833QNL1_9POAL</name>
<dbReference type="PROSITE" id="PS01032">
    <property type="entry name" value="PPM_1"/>
    <property type="match status" value="1"/>
</dbReference>
<dbReference type="EMBL" id="SWLB01000026">
    <property type="protein sequence ID" value="KAF3321994.1"/>
    <property type="molecule type" value="Genomic_DNA"/>
</dbReference>
<keyword evidence="5" id="KW-0479">Metal-binding</keyword>
<reference evidence="15" key="1">
    <citation type="submission" date="2020-01" db="EMBL/GenBank/DDBJ databases">
        <title>Genome sequence of Kobresia littledalei, the first chromosome-level genome in the family Cyperaceae.</title>
        <authorList>
            <person name="Qu G."/>
        </authorList>
    </citation>
    <scope>NUCLEOTIDE SEQUENCE</scope>
    <source>
        <strain evidence="15">C.B.Clarke</strain>
        <tissue evidence="15">Leaf</tissue>
    </source>
</reference>
<evidence type="ECO:0000256" key="7">
    <source>
        <dbReference type="ARBA" id="ARBA00022842"/>
    </source>
</evidence>
<dbReference type="AlphaFoldDB" id="A0A833QNL1"/>
<dbReference type="GO" id="GO:0046872">
    <property type="term" value="F:metal ion binding"/>
    <property type="evidence" value="ECO:0007669"/>
    <property type="project" value="UniProtKB-KW"/>
</dbReference>
<dbReference type="OrthoDB" id="10264738at2759"/>
<evidence type="ECO:0000256" key="12">
    <source>
        <dbReference type="RuleBase" id="RU003465"/>
    </source>
</evidence>
<keyword evidence="9" id="KW-0464">Manganese</keyword>
<accession>A0A833QNL1</accession>
<organism evidence="15 16">
    <name type="scientific">Carex littledalei</name>
    <dbReference type="NCBI Taxonomy" id="544730"/>
    <lineage>
        <taxon>Eukaryota</taxon>
        <taxon>Viridiplantae</taxon>
        <taxon>Streptophyta</taxon>
        <taxon>Embryophyta</taxon>
        <taxon>Tracheophyta</taxon>
        <taxon>Spermatophyta</taxon>
        <taxon>Magnoliopsida</taxon>
        <taxon>Liliopsida</taxon>
        <taxon>Poales</taxon>
        <taxon>Cyperaceae</taxon>
        <taxon>Cyperoideae</taxon>
        <taxon>Cariceae</taxon>
        <taxon>Carex</taxon>
        <taxon>Carex subgen. Euthyceras</taxon>
    </lineage>
</organism>
<comment type="catalytic activity">
    <reaction evidence="10">
        <text>O-phospho-L-seryl-[protein] + H2O = L-seryl-[protein] + phosphate</text>
        <dbReference type="Rhea" id="RHEA:20629"/>
        <dbReference type="Rhea" id="RHEA-COMP:9863"/>
        <dbReference type="Rhea" id="RHEA-COMP:11604"/>
        <dbReference type="ChEBI" id="CHEBI:15377"/>
        <dbReference type="ChEBI" id="CHEBI:29999"/>
        <dbReference type="ChEBI" id="CHEBI:43474"/>
        <dbReference type="ChEBI" id="CHEBI:83421"/>
        <dbReference type="EC" id="3.1.3.16"/>
    </reaction>
</comment>
<protein>
    <recommendedName>
        <fullName evidence="4">protein-serine/threonine phosphatase</fullName>
        <ecNumber evidence="4">3.1.3.16</ecNumber>
    </recommendedName>
</protein>
<feature type="compositionally biased region" description="Polar residues" evidence="13">
    <location>
        <begin position="42"/>
        <end position="51"/>
    </location>
</feature>
<comment type="caution">
    <text evidence="15">The sequence shown here is derived from an EMBL/GenBank/DDBJ whole genome shotgun (WGS) entry which is preliminary data.</text>
</comment>
<keyword evidence="8 12" id="KW-0904">Protein phosphatase</keyword>
<proteinExistence type="inferred from homology"/>
<evidence type="ECO:0000313" key="16">
    <source>
        <dbReference type="Proteomes" id="UP000623129"/>
    </source>
</evidence>
<keyword evidence="6 12" id="KW-0378">Hydrolase</keyword>
<dbReference type="PROSITE" id="PS51746">
    <property type="entry name" value="PPM_2"/>
    <property type="match status" value="1"/>
</dbReference>
<gene>
    <name evidence="15" type="ORF">FCM35_KLT14210</name>
</gene>
<evidence type="ECO:0000256" key="3">
    <source>
        <dbReference type="ARBA" id="ARBA00006702"/>
    </source>
</evidence>
<dbReference type="CDD" id="cd00143">
    <property type="entry name" value="PP2Cc"/>
    <property type="match status" value="1"/>
</dbReference>
<evidence type="ECO:0000256" key="1">
    <source>
        <dbReference type="ARBA" id="ARBA00001936"/>
    </source>
</evidence>
<dbReference type="InterPro" id="IPR001932">
    <property type="entry name" value="PPM-type_phosphatase-like_dom"/>
</dbReference>
<evidence type="ECO:0000256" key="2">
    <source>
        <dbReference type="ARBA" id="ARBA00001946"/>
    </source>
</evidence>
<comment type="similarity">
    <text evidence="3 12">Belongs to the PP2C family.</text>
</comment>
<dbReference type="Pfam" id="PF00481">
    <property type="entry name" value="PP2C"/>
    <property type="match status" value="1"/>
</dbReference>
<comment type="catalytic activity">
    <reaction evidence="11">
        <text>O-phospho-L-threonyl-[protein] + H2O = L-threonyl-[protein] + phosphate</text>
        <dbReference type="Rhea" id="RHEA:47004"/>
        <dbReference type="Rhea" id="RHEA-COMP:11060"/>
        <dbReference type="Rhea" id="RHEA-COMP:11605"/>
        <dbReference type="ChEBI" id="CHEBI:15377"/>
        <dbReference type="ChEBI" id="CHEBI:30013"/>
        <dbReference type="ChEBI" id="CHEBI:43474"/>
        <dbReference type="ChEBI" id="CHEBI:61977"/>
        <dbReference type="EC" id="3.1.3.16"/>
    </reaction>
</comment>
<evidence type="ECO:0000256" key="6">
    <source>
        <dbReference type="ARBA" id="ARBA00022801"/>
    </source>
</evidence>
<dbReference type="EC" id="3.1.3.16" evidence="4"/>
<sequence length="388" mass="42555">MAEVLCEGSDVSAVTTSSICEASSIPATSCEIDIRRLKFVESTGSNGSETEPTPKRRKTKSSQMIRRERGPCVLVGSDQNSVNPKEKLVRLESALQCPRHGTMSVCGRRRDMEDAVSIRPDFIQNRHFFGVFDGHGCSHVATTCQERMHEFVAEEWEKIESKDALMTDRWTEAMKKSFRRMDGEAVNWSGQGRIPGCRCQQGRPMRSEHVGSTAVVAVVGPMRIVVANCGDSRAVLSRNGVPVPLSSDHKPDRPDELERIQSAGGRVIYWDGPRVLGVLAMSRAIGDSHLKPFVTAEPEVTVTEREEGDECLILASDGLWDVVTNEMACEIVRTCLRSNEPVRGGEGEVARASDKACADAAMLLTKLALARRSADNVTVVVVDLRTNV</sequence>
<dbReference type="InterPro" id="IPR000222">
    <property type="entry name" value="PP2C_BS"/>
</dbReference>
<keyword evidence="16" id="KW-1185">Reference proteome</keyword>
<comment type="cofactor">
    <cofactor evidence="2">
        <name>Mg(2+)</name>
        <dbReference type="ChEBI" id="CHEBI:18420"/>
    </cofactor>
</comment>
<evidence type="ECO:0000256" key="5">
    <source>
        <dbReference type="ARBA" id="ARBA00022723"/>
    </source>
</evidence>
<evidence type="ECO:0000256" key="13">
    <source>
        <dbReference type="SAM" id="MobiDB-lite"/>
    </source>
</evidence>
<dbReference type="GO" id="GO:0004722">
    <property type="term" value="F:protein serine/threonine phosphatase activity"/>
    <property type="evidence" value="ECO:0007669"/>
    <property type="project" value="UniProtKB-EC"/>
</dbReference>
<dbReference type="InterPro" id="IPR015655">
    <property type="entry name" value="PP2C"/>
</dbReference>
<evidence type="ECO:0000256" key="8">
    <source>
        <dbReference type="ARBA" id="ARBA00022912"/>
    </source>
</evidence>
<evidence type="ECO:0000256" key="9">
    <source>
        <dbReference type="ARBA" id="ARBA00023211"/>
    </source>
</evidence>
<feature type="region of interest" description="Disordered" evidence="13">
    <location>
        <begin position="41"/>
        <end position="65"/>
    </location>
</feature>
<dbReference type="SMART" id="SM00332">
    <property type="entry name" value="PP2Cc"/>
    <property type="match status" value="1"/>
</dbReference>
<evidence type="ECO:0000256" key="4">
    <source>
        <dbReference type="ARBA" id="ARBA00013081"/>
    </source>
</evidence>
<evidence type="ECO:0000313" key="15">
    <source>
        <dbReference type="EMBL" id="KAF3321994.1"/>
    </source>
</evidence>
<dbReference type="Proteomes" id="UP000623129">
    <property type="component" value="Unassembled WGS sequence"/>
</dbReference>
<feature type="domain" description="PPM-type phosphatase" evidence="14">
    <location>
        <begin position="99"/>
        <end position="384"/>
    </location>
</feature>